<protein>
    <submittedName>
        <fullName evidence="1">Uncharacterized protein</fullName>
    </submittedName>
</protein>
<gene>
    <name evidence="1" type="ORF">OGAPHI_003272</name>
</gene>
<organism evidence="1 2">
    <name type="scientific">Ogataea philodendri</name>
    <dbReference type="NCBI Taxonomy" id="1378263"/>
    <lineage>
        <taxon>Eukaryota</taxon>
        <taxon>Fungi</taxon>
        <taxon>Dikarya</taxon>
        <taxon>Ascomycota</taxon>
        <taxon>Saccharomycotina</taxon>
        <taxon>Pichiomycetes</taxon>
        <taxon>Pichiales</taxon>
        <taxon>Pichiaceae</taxon>
        <taxon>Ogataea</taxon>
    </lineage>
</organism>
<comment type="caution">
    <text evidence="1">The sequence shown here is derived from an EMBL/GenBank/DDBJ whole genome shotgun (WGS) entry which is preliminary data.</text>
</comment>
<name>A0A9P8P765_9ASCO</name>
<dbReference type="Proteomes" id="UP000769157">
    <property type="component" value="Unassembled WGS sequence"/>
</dbReference>
<sequence length="67" mass="7404">MLAESDNGATLLVGMEVEVLLWTPELPVWPTDLAEDAKSLNSVTSRSLRSNVCVAEEEGFIKERKID</sequence>
<dbReference type="AlphaFoldDB" id="A0A9P8P765"/>
<dbReference type="RefSeq" id="XP_046061779.1">
    <property type="nucleotide sequence ID" value="XM_046204233.1"/>
</dbReference>
<keyword evidence="2" id="KW-1185">Reference proteome</keyword>
<reference evidence="1" key="2">
    <citation type="submission" date="2021-01" db="EMBL/GenBank/DDBJ databases">
        <authorList>
            <person name="Schikora-Tamarit M.A."/>
        </authorList>
    </citation>
    <scope>NUCLEOTIDE SEQUENCE</scope>
    <source>
        <strain evidence="1">CBS6075</strain>
    </source>
</reference>
<dbReference type="EMBL" id="JAEUBE010000199">
    <property type="protein sequence ID" value="KAH3666823.1"/>
    <property type="molecule type" value="Genomic_DNA"/>
</dbReference>
<dbReference type="GeneID" id="70235239"/>
<evidence type="ECO:0000313" key="2">
    <source>
        <dbReference type="Proteomes" id="UP000769157"/>
    </source>
</evidence>
<proteinExistence type="predicted"/>
<evidence type="ECO:0000313" key="1">
    <source>
        <dbReference type="EMBL" id="KAH3666823.1"/>
    </source>
</evidence>
<accession>A0A9P8P765</accession>
<reference evidence="1" key="1">
    <citation type="journal article" date="2021" name="Open Biol.">
        <title>Shared evolutionary footprints suggest mitochondrial oxidative damage underlies multiple complex I losses in fungi.</title>
        <authorList>
            <person name="Schikora-Tamarit M.A."/>
            <person name="Marcet-Houben M."/>
            <person name="Nosek J."/>
            <person name="Gabaldon T."/>
        </authorList>
    </citation>
    <scope>NUCLEOTIDE SEQUENCE</scope>
    <source>
        <strain evidence="1">CBS6075</strain>
    </source>
</reference>